<protein>
    <submittedName>
        <fullName evidence="6">AraC family transcriptional regulator</fullName>
    </submittedName>
    <submittedName>
        <fullName evidence="8">Helix-turn-helix domain-containing protein</fullName>
    </submittedName>
    <submittedName>
        <fullName evidence="5">L-rhamnose operon transcriptional activator rhaR</fullName>
    </submittedName>
</protein>
<dbReference type="GO" id="GO:0003700">
    <property type="term" value="F:DNA-binding transcription factor activity"/>
    <property type="evidence" value="ECO:0007669"/>
    <property type="project" value="InterPro"/>
</dbReference>
<dbReference type="Pfam" id="PF12833">
    <property type="entry name" value="HTH_18"/>
    <property type="match status" value="1"/>
</dbReference>
<name>A0A174ELA5_FLAPL</name>
<dbReference type="SMART" id="SM00342">
    <property type="entry name" value="HTH_ARAC"/>
    <property type="match status" value="1"/>
</dbReference>
<dbReference type="PANTHER" id="PTHR47893:SF1">
    <property type="entry name" value="REGULATORY PROTEIN PCHR"/>
    <property type="match status" value="1"/>
</dbReference>
<keyword evidence="3" id="KW-0804">Transcription</keyword>
<evidence type="ECO:0000259" key="4">
    <source>
        <dbReference type="PROSITE" id="PS01124"/>
    </source>
</evidence>
<evidence type="ECO:0000256" key="1">
    <source>
        <dbReference type="ARBA" id="ARBA00023015"/>
    </source>
</evidence>
<dbReference type="EMBL" id="CYZT01000082">
    <property type="protein sequence ID" value="CUO38391.1"/>
    <property type="molecule type" value="Genomic_DNA"/>
</dbReference>
<dbReference type="EMBL" id="WKPO01000018">
    <property type="protein sequence ID" value="MSB49594.1"/>
    <property type="molecule type" value="Genomic_DNA"/>
</dbReference>
<evidence type="ECO:0000256" key="3">
    <source>
        <dbReference type="ARBA" id="ARBA00023163"/>
    </source>
</evidence>
<dbReference type="Proteomes" id="UP000095746">
    <property type="component" value="Unassembled WGS sequence"/>
</dbReference>
<proteinExistence type="predicted"/>
<dbReference type="Gene3D" id="1.10.10.60">
    <property type="entry name" value="Homeodomain-like"/>
    <property type="match status" value="1"/>
</dbReference>
<dbReference type="PRINTS" id="PR00032">
    <property type="entry name" value="HTHARAC"/>
</dbReference>
<reference evidence="6" key="3">
    <citation type="submission" date="2023-01" db="EMBL/GenBank/DDBJ databases">
        <title>Human gut microbiome strain richness.</title>
        <authorList>
            <person name="Chen-Liaw A."/>
        </authorList>
    </citation>
    <scope>NUCLEOTIDE SEQUENCE</scope>
    <source>
        <strain evidence="7">1001287st1_F4_1001285I_161205</strain>
        <strain evidence="6">2225st1_A6_2225SCRN_200828</strain>
    </source>
</reference>
<dbReference type="PANTHER" id="PTHR47893">
    <property type="entry name" value="REGULATORY PROTEIN PCHR"/>
    <property type="match status" value="1"/>
</dbReference>
<evidence type="ECO:0000256" key="2">
    <source>
        <dbReference type="ARBA" id="ARBA00023125"/>
    </source>
</evidence>
<dbReference type="Proteomes" id="UP001211173">
    <property type="component" value="Unassembled WGS sequence"/>
</dbReference>
<dbReference type="GO" id="GO:0043565">
    <property type="term" value="F:sequence-specific DNA binding"/>
    <property type="evidence" value="ECO:0007669"/>
    <property type="project" value="InterPro"/>
</dbReference>
<dbReference type="AlphaFoldDB" id="A0A174ELA5"/>
<dbReference type="RefSeq" id="WP_009259394.1">
    <property type="nucleotide sequence ID" value="NZ_BAABXT010000001.1"/>
</dbReference>
<keyword evidence="1" id="KW-0805">Transcription regulation</keyword>
<reference evidence="5 9" key="1">
    <citation type="submission" date="2015-09" db="EMBL/GenBank/DDBJ databases">
        <authorList>
            <consortium name="Pathogen Informatics"/>
        </authorList>
    </citation>
    <scope>NUCLEOTIDE SEQUENCE [LARGE SCALE GENOMIC DNA]</scope>
    <source>
        <strain evidence="5 9">2789STDY5608854</strain>
    </source>
</reference>
<sequence>MNIDEIIRKCVEVPGISIERGEYSAGLFLNEKDGKGFVTFFPLFPGLTLAYISVNAPLWTAPDLRGEGSDEKGPLLLNYCVTGRCEIILNNGNFVYVTDGDLSLTEHFAQRQYVYPRRIYEGLEFFAELDTLAAQSVWLLEEFGLDFHCVVERYCRNGSTYISKAVPDAEELLKKLWSLYHEPMPFAVMQMKIYSLALFSLLMEQTEIPLSQVCAYFTETQVSIAKQVEQIITADLRQHHPAWELAARFSISETSMKNYFRGVFGQNISAYLRELRMRKASELLTGSRLSVSEVTEQVGYINQSKFAAAFKKQFGISPLEYRRRRHLERLSHEKL</sequence>
<feature type="domain" description="HTH araC/xylS-type" evidence="4">
    <location>
        <begin position="226"/>
        <end position="324"/>
    </location>
</feature>
<dbReference type="EMBL" id="JAQLWO010000002">
    <property type="protein sequence ID" value="MDB7904993.1"/>
    <property type="molecule type" value="Genomic_DNA"/>
</dbReference>
<dbReference type="EMBL" id="JAQLWV010000014">
    <property type="protein sequence ID" value="MDB7933580.1"/>
    <property type="molecule type" value="Genomic_DNA"/>
</dbReference>
<dbReference type="Proteomes" id="UP001211006">
    <property type="component" value="Unassembled WGS sequence"/>
</dbReference>
<dbReference type="GeneID" id="89522060"/>
<dbReference type="InterPro" id="IPR018062">
    <property type="entry name" value="HTH_AraC-typ_CS"/>
</dbReference>
<dbReference type="SUPFAM" id="SSF46689">
    <property type="entry name" value="Homeodomain-like"/>
    <property type="match status" value="1"/>
</dbReference>
<dbReference type="InterPro" id="IPR009057">
    <property type="entry name" value="Homeodomain-like_sf"/>
</dbReference>
<gene>
    <name evidence="5" type="primary">rhaR</name>
    <name evidence="5" type="ORF">ERS852411_01448</name>
    <name evidence="8" type="ORF">GKE90_12965</name>
    <name evidence="6" type="ORF">PND83_03290</name>
    <name evidence="7" type="ORF">PNE06_10895</name>
</gene>
<dbReference type="InterPro" id="IPR020449">
    <property type="entry name" value="Tscrpt_reg_AraC-type_HTH"/>
</dbReference>
<evidence type="ECO:0000313" key="10">
    <source>
        <dbReference type="Proteomes" id="UP000429811"/>
    </source>
</evidence>
<evidence type="ECO:0000313" key="7">
    <source>
        <dbReference type="EMBL" id="MDB7933580.1"/>
    </source>
</evidence>
<dbReference type="PROSITE" id="PS00041">
    <property type="entry name" value="HTH_ARAC_FAMILY_1"/>
    <property type="match status" value="1"/>
</dbReference>
<organism evidence="5 9">
    <name type="scientific">Flavonifractor plautii</name>
    <name type="common">Fusobacterium plautii</name>
    <dbReference type="NCBI Taxonomy" id="292800"/>
    <lineage>
        <taxon>Bacteria</taxon>
        <taxon>Bacillati</taxon>
        <taxon>Bacillota</taxon>
        <taxon>Clostridia</taxon>
        <taxon>Eubacteriales</taxon>
        <taxon>Oscillospiraceae</taxon>
        <taxon>Flavonifractor</taxon>
    </lineage>
</organism>
<dbReference type="Proteomes" id="UP000429811">
    <property type="component" value="Unassembled WGS sequence"/>
</dbReference>
<keyword evidence="2" id="KW-0238">DNA-binding</keyword>
<evidence type="ECO:0000313" key="5">
    <source>
        <dbReference type="EMBL" id="CUO38391.1"/>
    </source>
</evidence>
<dbReference type="InterPro" id="IPR018060">
    <property type="entry name" value="HTH_AraC"/>
</dbReference>
<accession>A0A174ELA5</accession>
<dbReference type="InterPro" id="IPR053142">
    <property type="entry name" value="PchR_regulatory_protein"/>
</dbReference>
<dbReference type="PROSITE" id="PS01124">
    <property type="entry name" value="HTH_ARAC_FAMILY_2"/>
    <property type="match status" value="1"/>
</dbReference>
<evidence type="ECO:0000313" key="6">
    <source>
        <dbReference type="EMBL" id="MDB7904993.1"/>
    </source>
</evidence>
<evidence type="ECO:0000313" key="9">
    <source>
        <dbReference type="Proteomes" id="UP000095746"/>
    </source>
</evidence>
<reference evidence="8 10" key="2">
    <citation type="journal article" date="2019" name="Nat. Med.">
        <title>A library of human gut bacterial isolates paired with longitudinal multiomics data enables mechanistic microbiome research.</title>
        <authorList>
            <person name="Poyet M."/>
            <person name="Groussin M."/>
            <person name="Gibbons S.M."/>
            <person name="Avila-Pacheco J."/>
            <person name="Jiang X."/>
            <person name="Kearney S.M."/>
            <person name="Perrotta A.R."/>
            <person name="Berdy B."/>
            <person name="Zhao S."/>
            <person name="Lieberman T.D."/>
            <person name="Swanson P.K."/>
            <person name="Smith M."/>
            <person name="Roesemann S."/>
            <person name="Alexander J.E."/>
            <person name="Rich S.A."/>
            <person name="Livny J."/>
            <person name="Vlamakis H."/>
            <person name="Clish C."/>
            <person name="Bullock K."/>
            <person name="Deik A."/>
            <person name="Scott J."/>
            <person name="Pierce K.A."/>
            <person name="Xavier R.J."/>
            <person name="Alm E.J."/>
        </authorList>
    </citation>
    <scope>NUCLEOTIDE SEQUENCE [LARGE SCALE GENOMIC DNA]</scope>
    <source>
        <strain evidence="8 10">BIOML-A5</strain>
    </source>
</reference>
<evidence type="ECO:0000313" key="8">
    <source>
        <dbReference type="EMBL" id="MSB49594.1"/>
    </source>
</evidence>